<evidence type="ECO:0000313" key="1">
    <source>
        <dbReference type="EMBL" id="RNA02194.1"/>
    </source>
</evidence>
<gene>
    <name evidence="1" type="ORF">BpHYR1_028523</name>
</gene>
<name>A0A3M7PT91_BRAPC</name>
<keyword evidence="2" id="KW-1185">Reference proteome</keyword>
<sequence>MVWIVLTEKGATEPFFVEKNKTINSLCFNQRVRSVEEAKGSRPLSHILYQNK</sequence>
<dbReference type="EMBL" id="REGN01008995">
    <property type="protein sequence ID" value="RNA02194.1"/>
    <property type="molecule type" value="Genomic_DNA"/>
</dbReference>
<evidence type="ECO:0000313" key="2">
    <source>
        <dbReference type="Proteomes" id="UP000276133"/>
    </source>
</evidence>
<dbReference type="AlphaFoldDB" id="A0A3M7PT91"/>
<comment type="caution">
    <text evidence="1">The sequence shown here is derived from an EMBL/GenBank/DDBJ whole genome shotgun (WGS) entry which is preliminary data.</text>
</comment>
<dbReference type="Proteomes" id="UP000276133">
    <property type="component" value="Unassembled WGS sequence"/>
</dbReference>
<reference evidence="1 2" key="1">
    <citation type="journal article" date="2018" name="Sci. Rep.">
        <title>Genomic signatures of local adaptation to the degree of environmental predictability in rotifers.</title>
        <authorList>
            <person name="Franch-Gras L."/>
            <person name="Hahn C."/>
            <person name="Garcia-Roger E.M."/>
            <person name="Carmona M.J."/>
            <person name="Serra M."/>
            <person name="Gomez A."/>
        </authorList>
    </citation>
    <scope>NUCLEOTIDE SEQUENCE [LARGE SCALE GENOMIC DNA]</scope>
    <source>
        <strain evidence="1">HYR1</strain>
    </source>
</reference>
<organism evidence="1 2">
    <name type="scientific">Brachionus plicatilis</name>
    <name type="common">Marine rotifer</name>
    <name type="synonym">Brachionus muelleri</name>
    <dbReference type="NCBI Taxonomy" id="10195"/>
    <lineage>
        <taxon>Eukaryota</taxon>
        <taxon>Metazoa</taxon>
        <taxon>Spiralia</taxon>
        <taxon>Gnathifera</taxon>
        <taxon>Rotifera</taxon>
        <taxon>Eurotatoria</taxon>
        <taxon>Monogononta</taxon>
        <taxon>Pseudotrocha</taxon>
        <taxon>Ploima</taxon>
        <taxon>Brachionidae</taxon>
        <taxon>Brachionus</taxon>
    </lineage>
</organism>
<protein>
    <submittedName>
        <fullName evidence="1">Uncharacterized protein</fullName>
    </submittedName>
</protein>
<proteinExistence type="predicted"/>
<feature type="non-terminal residue" evidence="1">
    <location>
        <position position="52"/>
    </location>
</feature>
<accession>A0A3M7PT91</accession>